<protein>
    <recommendedName>
        <fullName evidence="1">VWFA domain-containing protein</fullName>
    </recommendedName>
</protein>
<organism evidence="2 3">
    <name type="scientific">Kaistella chaponensis</name>
    <dbReference type="NCBI Taxonomy" id="713588"/>
    <lineage>
        <taxon>Bacteria</taxon>
        <taxon>Pseudomonadati</taxon>
        <taxon>Bacteroidota</taxon>
        <taxon>Flavobacteriia</taxon>
        <taxon>Flavobacteriales</taxon>
        <taxon>Weeksellaceae</taxon>
        <taxon>Chryseobacterium group</taxon>
        <taxon>Kaistella</taxon>
    </lineage>
</organism>
<dbReference type="Gene3D" id="3.40.50.410">
    <property type="entry name" value="von Willebrand factor, type A domain"/>
    <property type="match status" value="1"/>
</dbReference>
<dbReference type="CDD" id="cd00198">
    <property type="entry name" value="vWFA"/>
    <property type="match status" value="1"/>
</dbReference>
<dbReference type="EMBL" id="FTOI01000007">
    <property type="protein sequence ID" value="SIS80191.1"/>
    <property type="molecule type" value="Genomic_DNA"/>
</dbReference>
<reference evidence="3" key="1">
    <citation type="submission" date="2017-01" db="EMBL/GenBank/DDBJ databases">
        <authorList>
            <person name="Varghese N."/>
            <person name="Submissions S."/>
        </authorList>
    </citation>
    <scope>NUCLEOTIDE SEQUENCE [LARGE SCALE GENOMIC DNA]</scope>
    <source>
        <strain evidence="3">DSM 23145</strain>
    </source>
</reference>
<dbReference type="OrthoDB" id="1425610at2"/>
<accession>A0A1N7M2M1</accession>
<dbReference type="SUPFAM" id="SSF53300">
    <property type="entry name" value="vWA-like"/>
    <property type="match status" value="1"/>
</dbReference>
<evidence type="ECO:0000313" key="3">
    <source>
        <dbReference type="Proteomes" id="UP000185839"/>
    </source>
</evidence>
<dbReference type="RefSeq" id="WP_084566484.1">
    <property type="nucleotide sequence ID" value="NZ_FTOI01000007.1"/>
</dbReference>
<feature type="domain" description="VWFA" evidence="1">
    <location>
        <begin position="4"/>
        <end position="215"/>
    </location>
</feature>
<proteinExistence type="predicted"/>
<dbReference type="SMART" id="SM00327">
    <property type="entry name" value="VWA"/>
    <property type="match status" value="1"/>
</dbReference>
<dbReference type="Proteomes" id="UP000185839">
    <property type="component" value="Unassembled WGS sequence"/>
</dbReference>
<evidence type="ECO:0000259" key="1">
    <source>
        <dbReference type="PROSITE" id="PS50234"/>
    </source>
</evidence>
<name>A0A1N7M2M1_9FLAO</name>
<dbReference type="STRING" id="713588.SAMN05421789_10732"/>
<sequence>MNKHLRILIDHSGSMGYMKGTADENKWLLEDGSPRIELVKKILTNDLLTHLDFFDTINIFTFRSNPKNVQDLILQKVYAGSEFENASNEVRKLPVPEMGGTPLFLAYQKTSHFLEKGGDNSHRILLIITDGDGNDFINFDEKILEHQKNTDKYWKIFIIGIDQNAEAARKSKNVCENTKGVYINLNAIAYDKQYFSKILFEMRSSITNAILMEAINLDLQSDSTEEIKEEKEDFDVKQDVLMNNVKISEEKYISTLEKTVESNTIAIKLIGKQLELISAEIIRANSIKFEDSKIIIDEDPILNAKIGRRAEEIAYEYLSAKMPDVILSWENEFTESFKQYDFSFIEENITIYIECKGTTGTEKYFFLSKKEWNFFIDNRDRYELVLISQLYTKPSIYHSENLFNSILNGEIVPYSELNRNMKNGLVYLRVI</sequence>
<evidence type="ECO:0000313" key="2">
    <source>
        <dbReference type="EMBL" id="SIS80191.1"/>
    </source>
</evidence>
<dbReference type="AlphaFoldDB" id="A0A1N7M2M1"/>
<dbReference type="Pfam" id="PF13020">
    <property type="entry name" value="NOV_C"/>
    <property type="match status" value="1"/>
</dbReference>
<dbReference type="PROSITE" id="PS50234">
    <property type="entry name" value="VWFA"/>
    <property type="match status" value="1"/>
</dbReference>
<dbReference type="InterPro" id="IPR002035">
    <property type="entry name" value="VWF_A"/>
</dbReference>
<dbReference type="InterPro" id="IPR024975">
    <property type="entry name" value="NOV_C"/>
</dbReference>
<gene>
    <name evidence="2" type="ORF">SAMN05421789_10732</name>
</gene>
<keyword evidence="3" id="KW-1185">Reference proteome</keyword>
<dbReference type="InterPro" id="IPR036465">
    <property type="entry name" value="vWFA_dom_sf"/>
</dbReference>